<keyword evidence="3" id="KW-0813">Transport</keyword>
<feature type="transmembrane region" description="Helical" evidence="9">
    <location>
        <begin position="376"/>
        <end position="396"/>
    </location>
</feature>
<evidence type="ECO:0000256" key="7">
    <source>
        <dbReference type="ARBA" id="ARBA00023136"/>
    </source>
</evidence>
<keyword evidence="5 9" id="KW-1133">Transmembrane helix</keyword>
<feature type="transmembrane region" description="Helical" evidence="9">
    <location>
        <begin position="336"/>
        <end position="364"/>
    </location>
</feature>
<evidence type="ECO:0000256" key="9">
    <source>
        <dbReference type="SAM" id="Phobius"/>
    </source>
</evidence>
<feature type="transmembrane region" description="Helical" evidence="9">
    <location>
        <begin position="432"/>
        <end position="449"/>
    </location>
</feature>
<comment type="subcellular location">
    <subcellularLocation>
        <location evidence="1">Endomembrane system</location>
        <topology evidence="1">Multi-pass membrane protein</topology>
    </subcellularLocation>
</comment>
<feature type="compositionally biased region" description="Basic and acidic residues" evidence="8">
    <location>
        <begin position="1"/>
        <end position="27"/>
    </location>
</feature>
<evidence type="ECO:0000313" key="10">
    <source>
        <dbReference type="EMBL" id="KAF2710169.1"/>
    </source>
</evidence>
<dbReference type="Proteomes" id="UP000799428">
    <property type="component" value="Unassembled WGS sequence"/>
</dbReference>
<keyword evidence="4 9" id="KW-0812">Transmembrane</keyword>
<feature type="transmembrane region" description="Helical" evidence="9">
    <location>
        <begin position="261"/>
        <end position="287"/>
    </location>
</feature>
<comment type="similarity">
    <text evidence="2">Belongs to the major facilitator superfamily.</text>
</comment>
<evidence type="ECO:0000256" key="1">
    <source>
        <dbReference type="ARBA" id="ARBA00004127"/>
    </source>
</evidence>
<reference evidence="10" key="1">
    <citation type="journal article" date="2020" name="Stud. Mycol.">
        <title>101 Dothideomycetes genomes: a test case for predicting lifestyles and emergence of pathogens.</title>
        <authorList>
            <person name="Haridas S."/>
            <person name="Albert R."/>
            <person name="Binder M."/>
            <person name="Bloem J."/>
            <person name="Labutti K."/>
            <person name="Salamov A."/>
            <person name="Andreopoulos B."/>
            <person name="Baker S."/>
            <person name="Barry K."/>
            <person name="Bills G."/>
            <person name="Bluhm B."/>
            <person name="Cannon C."/>
            <person name="Castanera R."/>
            <person name="Culley D."/>
            <person name="Daum C."/>
            <person name="Ezra D."/>
            <person name="Gonzalez J."/>
            <person name="Henrissat B."/>
            <person name="Kuo A."/>
            <person name="Liang C."/>
            <person name="Lipzen A."/>
            <person name="Lutzoni F."/>
            <person name="Magnuson J."/>
            <person name="Mondo S."/>
            <person name="Nolan M."/>
            <person name="Ohm R."/>
            <person name="Pangilinan J."/>
            <person name="Park H.-J."/>
            <person name="Ramirez L."/>
            <person name="Alfaro M."/>
            <person name="Sun H."/>
            <person name="Tritt A."/>
            <person name="Yoshinaga Y."/>
            <person name="Zwiers L.-H."/>
            <person name="Turgeon B."/>
            <person name="Goodwin S."/>
            <person name="Spatafora J."/>
            <person name="Crous P."/>
            <person name="Grigoriev I."/>
        </authorList>
    </citation>
    <scope>NUCLEOTIDE SEQUENCE</scope>
    <source>
        <strain evidence="10">CBS 279.74</strain>
    </source>
</reference>
<dbReference type="PANTHER" id="PTHR23501:SF92">
    <property type="entry name" value="GLUTATHIONE EXCHANGER 1-RELATED"/>
    <property type="match status" value="1"/>
</dbReference>
<evidence type="ECO:0000313" key="11">
    <source>
        <dbReference type="Proteomes" id="UP000799428"/>
    </source>
</evidence>
<evidence type="ECO:0000256" key="6">
    <source>
        <dbReference type="ARBA" id="ARBA00023065"/>
    </source>
</evidence>
<evidence type="ECO:0000256" key="3">
    <source>
        <dbReference type="ARBA" id="ARBA00022448"/>
    </source>
</evidence>
<feature type="transmembrane region" description="Helical" evidence="9">
    <location>
        <begin position="299"/>
        <end position="316"/>
    </location>
</feature>
<dbReference type="GO" id="GO:0015343">
    <property type="term" value="F:siderophore-iron transmembrane transporter activity"/>
    <property type="evidence" value="ECO:0007669"/>
    <property type="project" value="TreeGrafter"/>
</dbReference>
<feature type="transmembrane region" description="Helical" evidence="9">
    <location>
        <begin position="214"/>
        <end position="234"/>
    </location>
</feature>
<dbReference type="GO" id="GO:0005768">
    <property type="term" value="C:endosome"/>
    <property type="evidence" value="ECO:0007669"/>
    <property type="project" value="TreeGrafter"/>
</dbReference>
<dbReference type="InterPro" id="IPR036259">
    <property type="entry name" value="MFS_trans_sf"/>
</dbReference>
<evidence type="ECO:0000256" key="8">
    <source>
        <dbReference type="SAM" id="MobiDB-lite"/>
    </source>
</evidence>
<dbReference type="OrthoDB" id="2241241at2759"/>
<sequence>MSSIDEKISPLEDHPSPTREVIKKDDTTPLFGSKSPGVVRIEALAAHISVYDRIAIFFSVFLIAYAYGLDGTLRYIYQPTATSDFGGHSLLATVNTIRAVIAAAAQPTAAKIADVFGRVELLVVSVFFYVLGSIVEASCHNVESFAAGAVLYQVGYTCVILLVEVIIADTTSLRSRLFFSYVPAAPFIINTWVSGDVSAAVLKHTSWRWGIGMWCIIYTVCALPLIFSLSWVGYKARRSGALDNYKTPYQLYGPKRLAQALFWQLDVIGILLLICVFGLILVPFTIAGGQSSKWGTAKVIAPLVIGVICVPLWITWEKRAPHPMVPFHLLGDRAVWGALGIAITLNFAWTCQGDYLYSVLIVGFNESIKSATRITSLYSFASVITGILLGMVVFKVRYLKPFILFGTCLFMVAFGLMIHYRGGSGSSAHNGIIGAQVLLGIAGGFFPYPTQASIQAATRHEHVAVITGIYLSSYSIGSALGNTVSGAIWTQVVPSELTSRLGNATEALQWYAEPLNLVASYPPGTPQRDAAIDAYKHVQRLLCITGICLCAVLIFFACVIRNPRLGDEQSLGDAEGKGRNEEGAPGAFLPPMTRFVEIKH</sequence>
<feature type="transmembrane region" description="Helical" evidence="9">
    <location>
        <begin position="115"/>
        <end position="135"/>
    </location>
</feature>
<keyword evidence="11" id="KW-1185">Reference proteome</keyword>
<feature type="transmembrane region" description="Helical" evidence="9">
    <location>
        <begin position="147"/>
        <end position="168"/>
    </location>
</feature>
<dbReference type="Gene3D" id="1.20.1250.20">
    <property type="entry name" value="MFS general substrate transporter like domains"/>
    <property type="match status" value="2"/>
</dbReference>
<protein>
    <submittedName>
        <fullName evidence="10">Siderochrome-iron transporter-like protein Sit1</fullName>
    </submittedName>
</protein>
<dbReference type="SUPFAM" id="SSF103473">
    <property type="entry name" value="MFS general substrate transporter"/>
    <property type="match status" value="1"/>
</dbReference>
<keyword evidence="7 9" id="KW-0472">Membrane</keyword>
<feature type="transmembrane region" description="Helical" evidence="9">
    <location>
        <begin position="538"/>
        <end position="560"/>
    </location>
</feature>
<dbReference type="InterPro" id="IPR010573">
    <property type="entry name" value="MFS_Str1/Tri12-like"/>
</dbReference>
<dbReference type="GO" id="GO:0005886">
    <property type="term" value="C:plasma membrane"/>
    <property type="evidence" value="ECO:0007669"/>
    <property type="project" value="TreeGrafter"/>
</dbReference>
<keyword evidence="6" id="KW-0406">Ion transport</keyword>
<organism evidence="10 11">
    <name type="scientific">Pleomassaria siparia CBS 279.74</name>
    <dbReference type="NCBI Taxonomy" id="1314801"/>
    <lineage>
        <taxon>Eukaryota</taxon>
        <taxon>Fungi</taxon>
        <taxon>Dikarya</taxon>
        <taxon>Ascomycota</taxon>
        <taxon>Pezizomycotina</taxon>
        <taxon>Dothideomycetes</taxon>
        <taxon>Pleosporomycetidae</taxon>
        <taxon>Pleosporales</taxon>
        <taxon>Pleomassariaceae</taxon>
        <taxon>Pleomassaria</taxon>
    </lineage>
</organism>
<gene>
    <name evidence="10" type="ORF">K504DRAFT_481350</name>
</gene>
<feature type="region of interest" description="Disordered" evidence="8">
    <location>
        <begin position="570"/>
        <end position="589"/>
    </location>
</feature>
<feature type="transmembrane region" description="Helical" evidence="9">
    <location>
        <begin position="402"/>
        <end position="420"/>
    </location>
</feature>
<evidence type="ECO:0000256" key="5">
    <source>
        <dbReference type="ARBA" id="ARBA00022989"/>
    </source>
</evidence>
<feature type="region of interest" description="Disordered" evidence="8">
    <location>
        <begin position="1"/>
        <end position="28"/>
    </location>
</feature>
<name>A0A6G1KB89_9PLEO</name>
<dbReference type="EMBL" id="MU005769">
    <property type="protein sequence ID" value="KAF2710169.1"/>
    <property type="molecule type" value="Genomic_DNA"/>
</dbReference>
<dbReference type="Pfam" id="PF06609">
    <property type="entry name" value="TRI12"/>
    <property type="match status" value="1"/>
</dbReference>
<accession>A0A6G1KB89</accession>
<evidence type="ECO:0000256" key="2">
    <source>
        <dbReference type="ARBA" id="ARBA00008335"/>
    </source>
</evidence>
<dbReference type="AlphaFoldDB" id="A0A6G1KB89"/>
<proteinExistence type="inferred from homology"/>
<feature type="transmembrane region" description="Helical" evidence="9">
    <location>
        <begin position="180"/>
        <end position="202"/>
    </location>
</feature>
<feature type="transmembrane region" description="Helical" evidence="9">
    <location>
        <begin position="50"/>
        <end position="68"/>
    </location>
</feature>
<dbReference type="FunFam" id="1.20.1250.20:FF:000197">
    <property type="entry name" value="Siderophore iron transporter 1"/>
    <property type="match status" value="1"/>
</dbReference>
<dbReference type="GO" id="GO:0005774">
    <property type="term" value="C:vacuolar membrane"/>
    <property type="evidence" value="ECO:0007669"/>
    <property type="project" value="TreeGrafter"/>
</dbReference>
<evidence type="ECO:0000256" key="4">
    <source>
        <dbReference type="ARBA" id="ARBA00022692"/>
    </source>
</evidence>
<dbReference type="PANTHER" id="PTHR23501">
    <property type="entry name" value="MAJOR FACILITATOR SUPERFAMILY"/>
    <property type="match status" value="1"/>
</dbReference>